<dbReference type="SUPFAM" id="SSF49562">
    <property type="entry name" value="C2 domain (Calcium/lipid-binding domain, CaLB)"/>
    <property type="match status" value="1"/>
</dbReference>
<dbReference type="PANTHER" id="PTHR13076">
    <property type="entry name" value="COILED-COIL AND C2 DOMAIN-CONTAINING PROTEIN 1-LIKE"/>
    <property type="match status" value="1"/>
</dbReference>
<evidence type="ECO:0000256" key="12">
    <source>
        <dbReference type="ARBA" id="ARBA00078474"/>
    </source>
</evidence>
<dbReference type="Pfam" id="PF00168">
    <property type="entry name" value="C2"/>
    <property type="match status" value="1"/>
</dbReference>
<sequence>MFKSKVKPTPPKRERKPNDLGLFGISDDLNLDDDNDMDDNDGDSDLEAELAAITSGGGSRRTKKPKPKIVPPAQLDALIADSLKDIPSDEDLSEGDENDPELLGELAEIAGSENEDVSESKMDTAEQPPVIVPTTPTNIIDLIKSRIQMYTTAEANAKQAGDSSRARRFNRGLKTLKDLQKQAEKGKTIDPSEIPPEVAVKPKAPSSTNNEQSVEEPPSSPPPVPARRAPAPPPDMPAPILPTTSETEKVTVEDPRLAVLKVRKNEFQLAALTAKKAGDTATAIKYVKIVKQFEKVMEALVNGQEVDLSNMPTLEKPKEKEENEVQQKSSVQEKQEEPLPQETLITANSVIEALEQRLAKYQSQEKAAKDEGNSSKARRMGRICKQYQDAIKLHKLGKPVAFDELPTPPGYAPIPGTAPKTPTIPQAQPIPSSSGTDENTSQKKTPPQPSSIPQEKEQTRVSGSCKNTTLMDKQIAFLLERQREFKQAAIDAKKANEIEQAKEYLRIYKGLDNLLETARGGFPIDMATVPIPPSKRAALEDGFTFVTQDECVEGDLGDIRIRLEEQLCKQLMMCKNTRDHHKAMGDVAGTNRFENLALATQKDLDFIRLAHKKGLPLPKFHYEKKSFNIVKCNTDLSDNELEISIVRGINYSVSNPKDVDTYVKVEFPWPQDDPFKAKTTVIKDSDNPEYNQKYSVEIQRNSKACQRIFKRQQVKCEIYSKGGFLRSDTLIGKVDIKVQPLETNCDIHDSFPIMDGRKQTGGKLEVKIRVRNPILTKQMEQINEKWVVIDA</sequence>
<evidence type="ECO:0000256" key="3">
    <source>
        <dbReference type="ARBA" id="ARBA00004544"/>
    </source>
</evidence>
<feature type="compositionally biased region" description="Basic and acidic residues" evidence="14">
    <location>
        <begin position="315"/>
        <end position="337"/>
    </location>
</feature>
<feature type="region of interest" description="Disordered" evidence="14">
    <location>
        <begin position="1"/>
        <end position="133"/>
    </location>
</feature>
<proteinExistence type="inferred from homology"/>
<dbReference type="Pfam" id="PF21528">
    <property type="entry name" value="CC2D1A-B_DM14"/>
    <property type="match status" value="4"/>
</dbReference>
<evidence type="ECO:0000259" key="15">
    <source>
        <dbReference type="PROSITE" id="PS50004"/>
    </source>
</evidence>
<feature type="domain" description="C2" evidence="15">
    <location>
        <begin position="612"/>
        <end position="751"/>
    </location>
</feature>
<dbReference type="InterPro" id="IPR039725">
    <property type="entry name" value="CC2D1A/B"/>
</dbReference>
<evidence type="ECO:0000256" key="4">
    <source>
        <dbReference type="ARBA" id="ARBA00010672"/>
    </source>
</evidence>
<evidence type="ECO:0000256" key="5">
    <source>
        <dbReference type="ARBA" id="ARBA00022475"/>
    </source>
</evidence>
<feature type="compositionally biased region" description="Basic and acidic residues" evidence="14">
    <location>
        <begin position="176"/>
        <end position="190"/>
    </location>
</feature>
<organism evidence="16">
    <name type="scientific">Culicoides sonorensis</name>
    <name type="common">Biting midge</name>
    <dbReference type="NCBI Taxonomy" id="179676"/>
    <lineage>
        <taxon>Eukaryota</taxon>
        <taxon>Metazoa</taxon>
        <taxon>Ecdysozoa</taxon>
        <taxon>Arthropoda</taxon>
        <taxon>Hexapoda</taxon>
        <taxon>Insecta</taxon>
        <taxon>Pterygota</taxon>
        <taxon>Neoptera</taxon>
        <taxon>Endopterygota</taxon>
        <taxon>Diptera</taxon>
        <taxon>Nematocera</taxon>
        <taxon>Chironomoidea</taxon>
        <taxon>Ceratopogonidae</taxon>
        <taxon>Ceratopogoninae</taxon>
        <taxon>Culicoides</taxon>
        <taxon>Monoculicoides</taxon>
    </lineage>
</organism>
<dbReference type="SMART" id="SM00239">
    <property type="entry name" value="C2"/>
    <property type="match status" value="1"/>
</dbReference>
<evidence type="ECO:0000256" key="2">
    <source>
        <dbReference type="ARBA" id="ARBA00004514"/>
    </source>
</evidence>
<evidence type="ECO:0000256" key="1">
    <source>
        <dbReference type="ARBA" id="ARBA00004177"/>
    </source>
</evidence>
<feature type="region of interest" description="Disordered" evidence="14">
    <location>
        <begin position="310"/>
        <end position="341"/>
    </location>
</feature>
<dbReference type="GO" id="GO:0005938">
    <property type="term" value="C:cell cortex"/>
    <property type="evidence" value="ECO:0007669"/>
    <property type="project" value="UniProtKB-SubCell"/>
</dbReference>
<dbReference type="GO" id="GO:0005768">
    <property type="term" value="C:endosome"/>
    <property type="evidence" value="ECO:0007669"/>
    <property type="project" value="UniProtKB-SubCell"/>
</dbReference>
<comment type="similarity">
    <text evidence="4">Belongs to the CC2D1 family.</text>
</comment>
<dbReference type="InterPro" id="IPR037772">
    <property type="entry name" value="C2_Freud"/>
</dbReference>
<dbReference type="PANTHER" id="PTHR13076:SF9">
    <property type="entry name" value="COILED-COIL AND C2 DOMAIN-CONTAINING PROTEIN 1-LIKE"/>
    <property type="match status" value="1"/>
</dbReference>
<dbReference type="VEuPathDB" id="VectorBase:CSON000631"/>
<evidence type="ECO:0000313" key="16">
    <source>
        <dbReference type="EMBL" id="SSX20150.1"/>
    </source>
</evidence>
<dbReference type="FunFam" id="2.60.40.150:FF:000255">
    <property type="entry name" value="Uncharacterized protein, isoform A"/>
    <property type="match status" value="1"/>
</dbReference>
<feature type="region of interest" description="Disordered" evidence="14">
    <location>
        <begin position="404"/>
        <end position="464"/>
    </location>
</feature>
<evidence type="ECO:0000256" key="6">
    <source>
        <dbReference type="ARBA" id="ARBA00022490"/>
    </source>
</evidence>
<gene>
    <name evidence="16" type="primary">CSON000631</name>
</gene>
<dbReference type="InterPro" id="IPR000008">
    <property type="entry name" value="C2_dom"/>
</dbReference>
<protein>
    <recommendedName>
        <fullName evidence="11">Coiled-coil and C2 domain-containing protein 1-like</fullName>
    </recommendedName>
    <alternativeName>
        <fullName evidence="12">Lethal (2) giant discs 1 protein</fullName>
    </alternativeName>
</protein>
<keyword evidence="6" id="KW-0963">Cytoplasm</keyword>
<evidence type="ECO:0000256" key="14">
    <source>
        <dbReference type="SAM" id="MobiDB-lite"/>
    </source>
</evidence>
<feature type="compositionally biased region" description="Pro residues" evidence="14">
    <location>
        <begin position="218"/>
        <end position="240"/>
    </location>
</feature>
<reference evidence="16" key="1">
    <citation type="submission" date="2018-07" db="EMBL/GenBank/DDBJ databases">
        <authorList>
            <person name="Quirk P.G."/>
            <person name="Krulwich T.A."/>
        </authorList>
    </citation>
    <scope>NUCLEOTIDE SEQUENCE</scope>
</reference>
<comment type="subunit">
    <text evidence="10">Interacts (via DM14 domains 1 and 3) with shrb; the interaction is direct and blocks access to the surface involved in shrb polymerization. This interaction may be required for the ESCRT-III complex role in multivesicular body formation.</text>
</comment>
<accession>A0A336LQD1</accession>
<dbReference type="AlphaFoldDB" id="A0A336LQD1"/>
<feature type="coiled-coil region" evidence="13">
    <location>
        <begin position="344"/>
        <end position="371"/>
    </location>
</feature>
<dbReference type="GO" id="GO:0005829">
    <property type="term" value="C:cytosol"/>
    <property type="evidence" value="ECO:0007669"/>
    <property type="project" value="UniProtKB-SubCell"/>
</dbReference>
<dbReference type="Gene3D" id="2.60.40.150">
    <property type="entry name" value="C2 domain"/>
    <property type="match status" value="1"/>
</dbReference>
<feature type="compositionally biased region" description="Acidic residues" evidence="14">
    <location>
        <begin position="88"/>
        <end position="102"/>
    </location>
</feature>
<dbReference type="CDD" id="cd08690">
    <property type="entry name" value="C2_Freud-1"/>
    <property type="match status" value="1"/>
</dbReference>
<evidence type="ECO:0000256" key="10">
    <source>
        <dbReference type="ARBA" id="ARBA00064508"/>
    </source>
</evidence>
<dbReference type="InterPro" id="IPR006608">
    <property type="entry name" value="CC2D1A/B_DM14"/>
</dbReference>
<evidence type="ECO:0000256" key="7">
    <source>
        <dbReference type="ARBA" id="ARBA00022753"/>
    </source>
</evidence>
<feature type="compositionally biased region" description="Polar residues" evidence="14">
    <location>
        <begin position="423"/>
        <end position="445"/>
    </location>
</feature>
<dbReference type="OMA" id="IMCRNTR"/>
<feature type="region of interest" description="Disordered" evidence="14">
    <location>
        <begin position="176"/>
        <end position="250"/>
    </location>
</feature>
<evidence type="ECO:0000256" key="9">
    <source>
        <dbReference type="ARBA" id="ARBA00060477"/>
    </source>
</evidence>
<dbReference type="PROSITE" id="PS50004">
    <property type="entry name" value="C2"/>
    <property type="match status" value="1"/>
</dbReference>
<keyword evidence="13" id="KW-0175">Coiled coil</keyword>
<name>A0A336LQD1_CULSO</name>
<dbReference type="InterPro" id="IPR035892">
    <property type="entry name" value="C2_domain_sf"/>
</dbReference>
<evidence type="ECO:0000256" key="11">
    <source>
        <dbReference type="ARBA" id="ARBA00070780"/>
    </source>
</evidence>
<dbReference type="GO" id="GO:0016327">
    <property type="term" value="C:apicolateral plasma membrane"/>
    <property type="evidence" value="ECO:0007669"/>
    <property type="project" value="UniProtKB-SubCell"/>
</dbReference>
<evidence type="ECO:0000256" key="8">
    <source>
        <dbReference type="ARBA" id="ARBA00023136"/>
    </source>
</evidence>
<dbReference type="EMBL" id="UFQT01000109">
    <property type="protein sequence ID" value="SSX20150.1"/>
    <property type="molecule type" value="Genomic_DNA"/>
</dbReference>
<keyword evidence="5" id="KW-1003">Cell membrane</keyword>
<keyword evidence="7" id="KW-0967">Endosome</keyword>
<dbReference type="GO" id="GO:0001227">
    <property type="term" value="F:DNA-binding transcription repressor activity, RNA polymerase II-specific"/>
    <property type="evidence" value="ECO:0007669"/>
    <property type="project" value="InterPro"/>
</dbReference>
<dbReference type="SMART" id="SM00685">
    <property type="entry name" value="DM14"/>
    <property type="match status" value="4"/>
</dbReference>
<feature type="compositionally biased region" description="Acidic residues" evidence="14">
    <location>
        <begin position="29"/>
        <end position="48"/>
    </location>
</feature>
<comment type="subcellular location">
    <subcellularLocation>
        <location evidence="9">Apicolateral cell membrane</location>
        <topology evidence="9">Peripheral membrane protein</topology>
        <orientation evidence="9">Cytoplasmic side</orientation>
    </subcellularLocation>
    <subcellularLocation>
        <location evidence="3">Cytoplasm</location>
        <location evidence="3">Cell cortex</location>
    </subcellularLocation>
    <subcellularLocation>
        <location evidence="2">Cytoplasm</location>
        <location evidence="2">Cytosol</location>
    </subcellularLocation>
    <subcellularLocation>
        <location evidence="1">Endosome</location>
    </subcellularLocation>
</comment>
<evidence type="ECO:0000256" key="13">
    <source>
        <dbReference type="SAM" id="Coils"/>
    </source>
</evidence>
<keyword evidence="8" id="KW-0472">Membrane</keyword>